<proteinExistence type="predicted"/>
<dbReference type="AlphaFoldDB" id="A0A8X6JBP5"/>
<reference evidence="1" key="1">
    <citation type="submission" date="2020-07" db="EMBL/GenBank/DDBJ databases">
        <title>Multicomponent nature underlies the extraordinary mechanical properties of spider dragline silk.</title>
        <authorList>
            <person name="Kono N."/>
            <person name="Nakamura H."/>
            <person name="Mori M."/>
            <person name="Yoshida Y."/>
            <person name="Ohtoshi R."/>
            <person name="Malay A.D."/>
            <person name="Moran D.A.P."/>
            <person name="Tomita M."/>
            <person name="Numata K."/>
            <person name="Arakawa K."/>
        </authorList>
    </citation>
    <scope>NUCLEOTIDE SEQUENCE</scope>
</reference>
<organism evidence="1 2">
    <name type="scientific">Trichonephila clavata</name>
    <name type="common">Joro spider</name>
    <name type="synonym">Nephila clavata</name>
    <dbReference type="NCBI Taxonomy" id="2740835"/>
    <lineage>
        <taxon>Eukaryota</taxon>
        <taxon>Metazoa</taxon>
        <taxon>Ecdysozoa</taxon>
        <taxon>Arthropoda</taxon>
        <taxon>Chelicerata</taxon>
        <taxon>Arachnida</taxon>
        <taxon>Araneae</taxon>
        <taxon>Araneomorphae</taxon>
        <taxon>Entelegynae</taxon>
        <taxon>Araneoidea</taxon>
        <taxon>Nephilidae</taxon>
        <taxon>Trichonephila</taxon>
    </lineage>
</organism>
<comment type="caution">
    <text evidence="1">The sequence shown here is derived from an EMBL/GenBank/DDBJ whole genome shotgun (WGS) entry which is preliminary data.</text>
</comment>
<protein>
    <submittedName>
        <fullName evidence="1">Uncharacterized protein</fullName>
    </submittedName>
</protein>
<name>A0A8X6JBP5_TRICU</name>
<gene>
    <name evidence="1" type="ORF">TNCT_217581</name>
</gene>
<accession>A0A8X6JBP5</accession>
<keyword evidence="2" id="KW-1185">Reference proteome</keyword>
<evidence type="ECO:0000313" key="1">
    <source>
        <dbReference type="EMBL" id="GFR00501.1"/>
    </source>
</evidence>
<sequence>MNSGLQIMECVGKALPQEVVCVEELLNMFSNKRVAQPTGWASEILKMAMQEVHGAIYRWAYASSYQNCTEAEVHRQLGKNEESTTLDKLHTFISIFACSRYIWCK</sequence>
<dbReference type="EMBL" id="BMAO01035004">
    <property type="protein sequence ID" value="GFR00501.1"/>
    <property type="molecule type" value="Genomic_DNA"/>
</dbReference>
<dbReference type="Proteomes" id="UP000887116">
    <property type="component" value="Unassembled WGS sequence"/>
</dbReference>
<evidence type="ECO:0000313" key="2">
    <source>
        <dbReference type="Proteomes" id="UP000887116"/>
    </source>
</evidence>